<organism evidence="1 2">
    <name type="scientific">Dioscorea alata</name>
    <name type="common">Purple yam</name>
    <dbReference type="NCBI Taxonomy" id="55571"/>
    <lineage>
        <taxon>Eukaryota</taxon>
        <taxon>Viridiplantae</taxon>
        <taxon>Streptophyta</taxon>
        <taxon>Embryophyta</taxon>
        <taxon>Tracheophyta</taxon>
        <taxon>Spermatophyta</taxon>
        <taxon>Magnoliopsida</taxon>
        <taxon>Liliopsida</taxon>
        <taxon>Dioscoreales</taxon>
        <taxon>Dioscoreaceae</taxon>
        <taxon>Dioscorea</taxon>
    </lineage>
</organism>
<comment type="caution">
    <text evidence="1">The sequence shown here is derived from an EMBL/GenBank/DDBJ whole genome shotgun (WGS) entry which is preliminary data.</text>
</comment>
<accession>A0ACB7VL75</accession>
<gene>
    <name evidence="1" type="ORF">IHE45_08G101900</name>
</gene>
<protein>
    <submittedName>
        <fullName evidence="1">Acyl-CoA N-acyltransferase protein</fullName>
    </submittedName>
</protein>
<sequence length="273" mass="30737">MAPIFAVVAPPPVRFPVALLRRSPDIPVRLASRGWDRSGMVSSHLCEREAPLPLALDWKELTVREAASEEELLAAVQLRIRTFYEFKQSYGIEDYKRQLMEREFEALKDRVSGKRVEFKRVSCINASLPLSPSLIDASDLCSTCKFSEDGKDRVVVGTLDVNQCVKLADELTGKRPEGSGSNLTRAYLSNVCVAGELQKNGLGYTIVTKAKKLALEWGITDLYVHVAVDNEAAQKLYKKSGFIYESEEQTWQARFLGRPKRLLLWIDLTQNNL</sequence>
<evidence type="ECO:0000313" key="2">
    <source>
        <dbReference type="Proteomes" id="UP000827976"/>
    </source>
</evidence>
<evidence type="ECO:0000313" key="1">
    <source>
        <dbReference type="EMBL" id="KAH7674883.1"/>
    </source>
</evidence>
<reference evidence="2" key="1">
    <citation type="journal article" date="2022" name="Nat. Commun.">
        <title>Chromosome evolution and the genetic basis of agronomically important traits in greater yam.</title>
        <authorList>
            <person name="Bredeson J.V."/>
            <person name="Lyons J.B."/>
            <person name="Oniyinde I.O."/>
            <person name="Okereke N.R."/>
            <person name="Kolade O."/>
            <person name="Nnabue I."/>
            <person name="Nwadili C.O."/>
            <person name="Hribova E."/>
            <person name="Parker M."/>
            <person name="Nwogha J."/>
            <person name="Shu S."/>
            <person name="Carlson J."/>
            <person name="Kariba R."/>
            <person name="Muthemba S."/>
            <person name="Knop K."/>
            <person name="Barton G.J."/>
            <person name="Sherwood A.V."/>
            <person name="Lopez-Montes A."/>
            <person name="Asiedu R."/>
            <person name="Jamnadass R."/>
            <person name="Muchugi A."/>
            <person name="Goodstein D."/>
            <person name="Egesi C.N."/>
            <person name="Featherston J."/>
            <person name="Asfaw A."/>
            <person name="Simpson G.G."/>
            <person name="Dolezel J."/>
            <person name="Hendre P.S."/>
            <person name="Van Deynze A."/>
            <person name="Kumar P.L."/>
            <person name="Obidiegwu J.E."/>
            <person name="Bhattacharjee R."/>
            <person name="Rokhsar D.S."/>
        </authorList>
    </citation>
    <scope>NUCLEOTIDE SEQUENCE [LARGE SCALE GENOMIC DNA]</scope>
    <source>
        <strain evidence="2">cv. TDa95/00328</strain>
    </source>
</reference>
<dbReference type="Proteomes" id="UP000827976">
    <property type="component" value="Chromosome 8"/>
</dbReference>
<name>A0ACB7VL75_DIOAL</name>
<dbReference type="EMBL" id="CM037018">
    <property type="protein sequence ID" value="KAH7674883.1"/>
    <property type="molecule type" value="Genomic_DNA"/>
</dbReference>
<proteinExistence type="predicted"/>
<keyword evidence="2" id="KW-1185">Reference proteome</keyword>